<reference evidence="1 2" key="1">
    <citation type="submission" date="2018-11" db="EMBL/GenBank/DDBJ databases">
        <title>Erythrobacter spongiae sp. nov., isolated from a marine sponge.</title>
        <authorList>
            <person name="Zhuang L."/>
            <person name="Luo L."/>
        </authorList>
    </citation>
    <scope>NUCLEOTIDE SEQUENCE [LARGE SCALE GENOMIC DNA]</scope>
    <source>
        <strain evidence="1 2">HN-E23</strain>
    </source>
</reference>
<dbReference type="OrthoDB" id="7630206at2"/>
<dbReference type="AlphaFoldDB" id="A0A3N5CU09"/>
<dbReference type="InterPro" id="IPR045617">
    <property type="entry name" value="DUF6445"/>
</dbReference>
<dbReference type="Pfam" id="PF20043">
    <property type="entry name" value="DUF6445"/>
    <property type="match status" value="1"/>
</dbReference>
<dbReference type="RefSeq" id="WP_123881358.1">
    <property type="nucleotide sequence ID" value="NZ_RPFZ01000001.1"/>
</dbReference>
<keyword evidence="2" id="KW-1185">Reference proteome</keyword>
<comment type="caution">
    <text evidence="1">The sequence shown here is derived from an EMBL/GenBank/DDBJ whole genome shotgun (WGS) entry which is preliminary data.</text>
</comment>
<dbReference type="EMBL" id="RPFZ01000001">
    <property type="protein sequence ID" value="RPF72187.1"/>
    <property type="molecule type" value="Genomic_DNA"/>
</dbReference>
<dbReference type="Proteomes" id="UP000275232">
    <property type="component" value="Unassembled WGS sequence"/>
</dbReference>
<proteinExistence type="predicted"/>
<accession>A0A3N5CU09</accession>
<gene>
    <name evidence="1" type="ORF">EG799_11580</name>
</gene>
<protein>
    <submittedName>
        <fullName evidence="1">Uncharacterized protein</fullName>
    </submittedName>
</protein>
<organism evidence="1 2">
    <name type="scientific">Aurantiacibacter spongiae</name>
    <dbReference type="NCBI Taxonomy" id="2488860"/>
    <lineage>
        <taxon>Bacteria</taxon>
        <taxon>Pseudomonadati</taxon>
        <taxon>Pseudomonadota</taxon>
        <taxon>Alphaproteobacteria</taxon>
        <taxon>Sphingomonadales</taxon>
        <taxon>Erythrobacteraceae</taxon>
        <taxon>Aurantiacibacter</taxon>
    </lineage>
</organism>
<evidence type="ECO:0000313" key="1">
    <source>
        <dbReference type="EMBL" id="RPF72187.1"/>
    </source>
</evidence>
<name>A0A3N5CU09_9SPHN</name>
<evidence type="ECO:0000313" key="2">
    <source>
        <dbReference type="Proteomes" id="UP000275232"/>
    </source>
</evidence>
<sequence>MASTPALPEADVAVHRMGEEGEPLVVIDNFSGLTERFLEGGRAATYRPAGASYPGLRSPVDPSYLDLRRELMMQLMGRVFGIRRGIGCEAASFSLVTLPPESLAPLQRIPHHDHDLKGDGSQVIAVMHYLLGPESGGTAFYRHRRTGFETITPARFPAFGEALEQDAREYGEPPARYFYGDDERYELIAEVEARPDRLILYRGRTLHSGVIPDARALSDDPAKGRLTVNMFLVGS</sequence>